<feature type="compositionally biased region" description="Basic residues" evidence="2">
    <location>
        <begin position="376"/>
        <end position="387"/>
    </location>
</feature>
<protein>
    <submittedName>
        <fullName evidence="5">Cochaperone protein</fullName>
    </submittedName>
</protein>
<dbReference type="EMBL" id="JAPDRK010000018">
    <property type="protein sequence ID" value="KAJ9604839.1"/>
    <property type="molecule type" value="Genomic_DNA"/>
</dbReference>
<evidence type="ECO:0000313" key="5">
    <source>
        <dbReference type="EMBL" id="KAJ9604839.1"/>
    </source>
</evidence>
<feature type="compositionally biased region" description="Polar residues" evidence="2">
    <location>
        <begin position="186"/>
        <end position="206"/>
    </location>
</feature>
<accession>A0AA38X130</accession>
<dbReference type="Pfam" id="PF05002">
    <property type="entry name" value="SGS"/>
    <property type="match status" value="1"/>
</dbReference>
<dbReference type="PROSITE" id="PS51048">
    <property type="entry name" value="SGS"/>
    <property type="match status" value="1"/>
</dbReference>
<sequence>MDFAAKGAAALQDKDFATALTSYTKALIDHPSSPDYFTQRSIAFTRISPPRHDLALKDAEYAVLLGQKRAKREKIQAGQQRRVVALHGLGRYADAKAVLETMERWTPKDSKPAKMEGDMWMARVENKLKAVSEEEKVPIEKEYPQIDLPSEAKMKTWLKSQLKTDGSFKYEGDVDMKDAETPSDAVASTSGMTNGNAKQAETTTTPSVVPAKIRHEWYQSPTAVTVTLYAKAVAKDKCEIDIQEDSVNISFPRPSDPSSTYSFTLDPLFALIDPFQSTGKVMSTKIELTLKKAQAGQKWHNLEGITPLKSTTNDAKDTVTADADDAAKAAIMSTLTKPSPPTQPSQPKETAPSYPTSSRTGPKNWDKLADDQLAKAKPKKKKSKSSKSKSEGDKDAGDASSGSEAEDDGYDSDLGGDAVDGFFKKLYAGADDDTRRAMMKSFYESNGTSLSTNWGDVGSRHVDEVRSKDD</sequence>
<dbReference type="AlphaFoldDB" id="A0AA38X130"/>
<organism evidence="5 6">
    <name type="scientific">Cladophialophora chaetospira</name>
    <dbReference type="NCBI Taxonomy" id="386627"/>
    <lineage>
        <taxon>Eukaryota</taxon>
        <taxon>Fungi</taxon>
        <taxon>Dikarya</taxon>
        <taxon>Ascomycota</taxon>
        <taxon>Pezizomycotina</taxon>
        <taxon>Eurotiomycetes</taxon>
        <taxon>Chaetothyriomycetidae</taxon>
        <taxon>Chaetothyriales</taxon>
        <taxon>Herpotrichiellaceae</taxon>
        <taxon>Cladophialophora</taxon>
    </lineage>
</organism>
<dbReference type="PROSITE" id="PS51203">
    <property type="entry name" value="CS"/>
    <property type="match status" value="1"/>
</dbReference>
<evidence type="ECO:0000256" key="2">
    <source>
        <dbReference type="SAM" id="MobiDB-lite"/>
    </source>
</evidence>
<feature type="domain" description="CS" evidence="4">
    <location>
        <begin position="210"/>
        <end position="303"/>
    </location>
</feature>
<gene>
    <name evidence="5" type="primary">SGT1</name>
    <name evidence="5" type="ORF">H2200_010954</name>
</gene>
<dbReference type="PANTHER" id="PTHR45862">
    <property type="entry name" value="PROTEIN SGT1 HOMOLOG"/>
    <property type="match status" value="1"/>
</dbReference>
<evidence type="ECO:0000259" key="3">
    <source>
        <dbReference type="PROSITE" id="PS51048"/>
    </source>
</evidence>
<comment type="caution">
    <text evidence="5">The sequence shown here is derived from an EMBL/GenBank/DDBJ whole genome shotgun (WGS) entry which is preliminary data.</text>
</comment>
<dbReference type="Gene3D" id="1.25.40.10">
    <property type="entry name" value="Tetratricopeptide repeat domain"/>
    <property type="match status" value="1"/>
</dbReference>
<feature type="region of interest" description="Disordered" evidence="2">
    <location>
        <begin position="335"/>
        <end position="415"/>
    </location>
</feature>
<name>A0AA38X130_9EURO</name>
<comment type="similarity">
    <text evidence="1">Belongs to the SGT1 family.</text>
</comment>
<keyword evidence="6" id="KW-1185">Reference proteome</keyword>
<dbReference type="InterPro" id="IPR044563">
    <property type="entry name" value="Sgt1-like"/>
</dbReference>
<feature type="region of interest" description="Disordered" evidence="2">
    <location>
        <begin position="446"/>
        <end position="470"/>
    </location>
</feature>
<dbReference type="GO" id="GO:0051087">
    <property type="term" value="F:protein-folding chaperone binding"/>
    <property type="evidence" value="ECO:0007669"/>
    <property type="project" value="InterPro"/>
</dbReference>
<dbReference type="SUPFAM" id="SSF49764">
    <property type="entry name" value="HSP20-like chaperones"/>
    <property type="match status" value="1"/>
</dbReference>
<dbReference type="InterPro" id="IPR007052">
    <property type="entry name" value="CS_dom"/>
</dbReference>
<reference evidence="5" key="1">
    <citation type="submission" date="2022-10" db="EMBL/GenBank/DDBJ databases">
        <title>Culturing micro-colonial fungi from biological soil crusts in the Mojave desert and describing Neophaeococcomyces mojavensis, and introducing the new genera and species Taxawa tesnikishii.</title>
        <authorList>
            <person name="Kurbessoian T."/>
            <person name="Stajich J.E."/>
        </authorList>
    </citation>
    <scope>NUCLEOTIDE SEQUENCE</scope>
    <source>
        <strain evidence="5">TK_41</strain>
    </source>
</reference>
<feature type="compositionally biased region" description="Basic and acidic residues" evidence="2">
    <location>
        <begin position="364"/>
        <end position="374"/>
    </location>
</feature>
<dbReference type="SUPFAM" id="SSF48452">
    <property type="entry name" value="TPR-like"/>
    <property type="match status" value="1"/>
</dbReference>
<dbReference type="CDD" id="cd06466">
    <property type="entry name" value="p23_CS_SGT1_like"/>
    <property type="match status" value="1"/>
</dbReference>
<dbReference type="InterPro" id="IPR007699">
    <property type="entry name" value="SGS_dom"/>
</dbReference>
<feature type="compositionally biased region" description="Basic and acidic residues" evidence="2">
    <location>
        <begin position="458"/>
        <end position="470"/>
    </location>
</feature>
<evidence type="ECO:0000256" key="1">
    <source>
        <dbReference type="ARBA" id="ARBA00008509"/>
    </source>
</evidence>
<dbReference type="Proteomes" id="UP001172673">
    <property type="component" value="Unassembled WGS sequence"/>
</dbReference>
<proteinExistence type="inferred from homology"/>
<feature type="region of interest" description="Disordered" evidence="2">
    <location>
        <begin position="183"/>
        <end position="206"/>
    </location>
</feature>
<feature type="domain" description="SGS" evidence="3">
    <location>
        <begin position="353"/>
        <end position="470"/>
    </location>
</feature>
<dbReference type="InterPro" id="IPR011990">
    <property type="entry name" value="TPR-like_helical_dom_sf"/>
</dbReference>
<evidence type="ECO:0000313" key="6">
    <source>
        <dbReference type="Proteomes" id="UP001172673"/>
    </source>
</evidence>
<feature type="compositionally biased region" description="Basic and acidic residues" evidence="2">
    <location>
        <begin position="388"/>
        <end position="397"/>
    </location>
</feature>
<evidence type="ECO:0000259" key="4">
    <source>
        <dbReference type="PROSITE" id="PS51203"/>
    </source>
</evidence>
<dbReference type="Pfam" id="PF04969">
    <property type="entry name" value="CS"/>
    <property type="match status" value="1"/>
</dbReference>
<dbReference type="InterPro" id="IPR008978">
    <property type="entry name" value="HSP20-like_chaperone"/>
</dbReference>
<dbReference type="Gene3D" id="2.60.40.790">
    <property type="match status" value="1"/>
</dbReference>